<evidence type="ECO:0000256" key="6">
    <source>
        <dbReference type="RuleBase" id="RU003983"/>
    </source>
</evidence>
<dbReference type="PANTHER" id="PTHR22726">
    <property type="entry name" value="METALLOENDOPEPTIDASE OMA1"/>
    <property type="match status" value="1"/>
</dbReference>
<dbReference type="PANTHER" id="PTHR22726:SF1">
    <property type="entry name" value="METALLOENDOPEPTIDASE OMA1, MITOCHONDRIAL"/>
    <property type="match status" value="1"/>
</dbReference>
<reference evidence="9 10" key="1">
    <citation type="submission" date="2021-01" db="EMBL/GenBank/DDBJ databases">
        <title>Brevundimonas vitis sp. nov., an bacterium isolated from grape (Vitis vinifera).</title>
        <authorList>
            <person name="Jiang L."/>
            <person name="Lee J."/>
        </authorList>
    </citation>
    <scope>NUCLEOTIDE SEQUENCE [LARGE SCALE GENOMIC DNA]</scope>
    <source>
        <strain evidence="9 10">GRTSA-9</strain>
    </source>
</reference>
<keyword evidence="2" id="KW-0479">Metal-binding</keyword>
<feature type="domain" description="PDZ" evidence="8">
    <location>
        <begin position="103"/>
        <end position="140"/>
    </location>
</feature>
<evidence type="ECO:0000313" key="9">
    <source>
        <dbReference type="EMBL" id="QQQ18208.1"/>
    </source>
</evidence>
<name>A0ABX7BN88_9CAUL</name>
<evidence type="ECO:0000256" key="2">
    <source>
        <dbReference type="ARBA" id="ARBA00022723"/>
    </source>
</evidence>
<organism evidence="9 10">
    <name type="scientific">Brevundimonas vitisensis</name>
    <dbReference type="NCBI Taxonomy" id="2800818"/>
    <lineage>
        <taxon>Bacteria</taxon>
        <taxon>Pseudomonadati</taxon>
        <taxon>Pseudomonadota</taxon>
        <taxon>Alphaproteobacteria</taxon>
        <taxon>Caulobacterales</taxon>
        <taxon>Caulobacteraceae</taxon>
        <taxon>Brevundimonas</taxon>
    </lineage>
</organism>
<feature type="domain" description="Peptidase M48" evidence="7">
    <location>
        <begin position="185"/>
        <end position="237"/>
    </location>
</feature>
<sequence>MIDLRPQALGVVLLAGALCGCSAATRSSQEAAVQAPTQRLQTLIALDRRVTEVAFNLALANVELCPSPAPKAGWLLHSASQYSGDLRHEAERLLGLDGALPGVSVVVDGSPAAVAGLQVGDLITAVDDMPMQAARDQTRAGYDDLARNLETLDAAMADGEPVRLTVQRQGTTLTTVLTPVLACPYETQVDSSPDIRARADGRRVFISSAFAAYAETPDALAFVLSHELAHNILGHPAQIRGMNLAPWRIEQSENVADRVGLFLMARAGYDVGTVPAFLRRLAQDHWQLRYPQWGHASAPARAQALEAVVIEIESLRAADRPLTP</sequence>
<dbReference type="InterPro" id="IPR036034">
    <property type="entry name" value="PDZ_sf"/>
</dbReference>
<protein>
    <submittedName>
        <fullName evidence="9">PDZ domain-containing protein</fullName>
    </submittedName>
</protein>
<keyword evidence="4 6" id="KW-0862">Zinc</keyword>
<keyword evidence="5 6" id="KW-0482">Metalloprotease</keyword>
<dbReference type="PROSITE" id="PS51257">
    <property type="entry name" value="PROKAR_LIPOPROTEIN"/>
    <property type="match status" value="1"/>
</dbReference>
<dbReference type="Gene3D" id="2.30.42.10">
    <property type="match status" value="1"/>
</dbReference>
<keyword evidence="10" id="KW-1185">Reference proteome</keyword>
<dbReference type="InterPro" id="IPR001915">
    <property type="entry name" value="Peptidase_M48"/>
</dbReference>
<dbReference type="EMBL" id="CP067977">
    <property type="protein sequence ID" value="QQQ18208.1"/>
    <property type="molecule type" value="Genomic_DNA"/>
</dbReference>
<accession>A0ABX7BN88</accession>
<comment type="cofactor">
    <cofactor evidence="6">
        <name>Zn(2+)</name>
        <dbReference type="ChEBI" id="CHEBI:29105"/>
    </cofactor>
    <text evidence="6">Binds 1 zinc ion per subunit.</text>
</comment>
<dbReference type="Proteomes" id="UP000595448">
    <property type="component" value="Chromosome"/>
</dbReference>
<evidence type="ECO:0000259" key="7">
    <source>
        <dbReference type="Pfam" id="PF01435"/>
    </source>
</evidence>
<dbReference type="Pfam" id="PF17820">
    <property type="entry name" value="PDZ_6"/>
    <property type="match status" value="1"/>
</dbReference>
<keyword evidence="1 6" id="KW-0645">Protease</keyword>
<dbReference type="RefSeq" id="WP_201102580.1">
    <property type="nucleotide sequence ID" value="NZ_CP067977.1"/>
</dbReference>
<comment type="similarity">
    <text evidence="6">Belongs to the peptidase M48 family.</text>
</comment>
<keyword evidence="3 6" id="KW-0378">Hydrolase</keyword>
<evidence type="ECO:0000313" key="10">
    <source>
        <dbReference type="Proteomes" id="UP000595448"/>
    </source>
</evidence>
<dbReference type="Pfam" id="PF01435">
    <property type="entry name" value="Peptidase_M48"/>
    <property type="match status" value="1"/>
</dbReference>
<evidence type="ECO:0000256" key="3">
    <source>
        <dbReference type="ARBA" id="ARBA00022801"/>
    </source>
</evidence>
<gene>
    <name evidence="9" type="ORF">JIP62_13000</name>
</gene>
<proteinExistence type="inferred from homology"/>
<evidence type="ECO:0000256" key="4">
    <source>
        <dbReference type="ARBA" id="ARBA00022833"/>
    </source>
</evidence>
<dbReference type="InterPro" id="IPR051156">
    <property type="entry name" value="Mito/Outer_Membr_Metalloprot"/>
</dbReference>
<evidence type="ECO:0000256" key="5">
    <source>
        <dbReference type="ARBA" id="ARBA00023049"/>
    </source>
</evidence>
<dbReference type="InterPro" id="IPR041489">
    <property type="entry name" value="PDZ_6"/>
</dbReference>
<evidence type="ECO:0000256" key="1">
    <source>
        <dbReference type="ARBA" id="ARBA00022670"/>
    </source>
</evidence>
<dbReference type="SUPFAM" id="SSF50156">
    <property type="entry name" value="PDZ domain-like"/>
    <property type="match status" value="1"/>
</dbReference>
<evidence type="ECO:0000259" key="8">
    <source>
        <dbReference type="Pfam" id="PF17820"/>
    </source>
</evidence>